<dbReference type="EC" id="3.6.1.-" evidence="1"/>
<accession>I9UG63</accession>
<dbReference type="AlphaFoldDB" id="I9UG63"/>
<reference evidence="1 2" key="1">
    <citation type="journal article" date="2013" name="Pathog. Dis.">
        <title>Genome sequences of 65 Helicobacter pylori strains isolated from asymptomatic individuals and patients with gastric cancer, peptic ulcer disease, or gastritis.</title>
        <authorList>
            <person name="Blanchard T.G."/>
            <person name="Czinn S.J."/>
            <person name="Correa P."/>
            <person name="Nakazawa T."/>
            <person name="Keelan M."/>
            <person name="Morningstar L."/>
            <person name="Santana-Cruz I."/>
            <person name="Maroo A."/>
            <person name="McCracken C."/>
            <person name="Shefchek K."/>
            <person name="Daugherty S."/>
            <person name="Song Y."/>
            <person name="Fraser C.M."/>
            <person name="Fricke W.F."/>
        </authorList>
    </citation>
    <scope>NUCLEOTIDE SEQUENCE [LARGE SCALE GENOMIC DNA]</scope>
    <source>
        <strain evidence="1 2">Hp H-6</strain>
    </source>
</reference>
<dbReference type="PATRIC" id="fig|992061.3.peg.1238"/>
<dbReference type="EMBL" id="AKOZ01000006">
    <property type="protein sequence ID" value="EJB80886.1"/>
    <property type="molecule type" value="Genomic_DNA"/>
</dbReference>
<evidence type="ECO:0000313" key="1">
    <source>
        <dbReference type="EMBL" id="EJB80886.1"/>
    </source>
</evidence>
<comment type="caution">
    <text evidence="1">The sequence shown here is derived from an EMBL/GenBank/DDBJ whole genome shotgun (WGS) entry which is preliminary data.</text>
</comment>
<sequence>MFYHLIAPLKNKTPPLTYFSKERQKKGALVNIHLRNKTLLGVVLEEVSKPSFECLESEKTPFFYSPFK</sequence>
<dbReference type="Proteomes" id="UP000004177">
    <property type="component" value="Unassembled WGS sequence"/>
</dbReference>
<organism evidence="1 2">
    <name type="scientific">Helicobacter pylori Hp H-6</name>
    <dbReference type="NCBI Taxonomy" id="992061"/>
    <lineage>
        <taxon>Bacteria</taxon>
        <taxon>Pseudomonadati</taxon>
        <taxon>Campylobacterota</taxon>
        <taxon>Epsilonproteobacteria</taxon>
        <taxon>Campylobacterales</taxon>
        <taxon>Helicobacteraceae</taxon>
        <taxon>Helicobacter</taxon>
    </lineage>
</organism>
<proteinExistence type="predicted"/>
<keyword evidence="1" id="KW-0378">Hydrolase</keyword>
<name>I9UG63_HELPX</name>
<evidence type="ECO:0000313" key="2">
    <source>
        <dbReference type="Proteomes" id="UP000004177"/>
    </source>
</evidence>
<gene>
    <name evidence="1" type="ORF">HPHPH6_1254</name>
</gene>
<protein>
    <submittedName>
        <fullName evidence="1">DNA replication factor Y domain protein</fullName>
        <ecNumber evidence="1">3.6.1.-</ecNumber>
    </submittedName>
</protein>
<dbReference type="GO" id="GO:0016787">
    <property type="term" value="F:hydrolase activity"/>
    <property type="evidence" value="ECO:0007669"/>
    <property type="project" value="UniProtKB-KW"/>
</dbReference>